<dbReference type="InterPro" id="IPR037218">
    <property type="entry name" value="PTPA_sf"/>
</dbReference>
<dbReference type="OMA" id="SWIKINA"/>
<evidence type="ECO:0000313" key="8">
    <source>
        <dbReference type="JaponicusDB" id="SJAG_00078"/>
    </source>
</evidence>
<dbReference type="VEuPathDB" id="FungiDB:SJAG_00078"/>
<evidence type="ECO:0000256" key="5">
    <source>
        <dbReference type="ARBA" id="ARBA00023235"/>
    </source>
</evidence>
<dbReference type="EC" id="5.2.1.8" evidence="6"/>
<keyword evidence="4 6" id="KW-0697">Rotamase</keyword>
<dbReference type="STRING" id="402676.B6JUX9"/>
<sequence length="351" mass="40259">MSDEEQDHCFVPVRRIVNENDLKLFHEGRTYKLIDDFISELNESVQGCSNSKPVQETESIQHILRILDRIAEIEKENPPIDNSGSRFGNPAFRSFYDAVVKEATDFHKAFGLRENAASEAARYLIESWGNRTRIDYGSGHELNFICWLLCLRRLGVWDKESNEAIVLRVFVKYMKLMRLLQVNYWQEPAGSHGVWGLDDYHFLPFLFGSNQLSTHKYMRPRHIRDPDVLEMYGDDYLYLGCIRFINATKPGASLRWHSPMLDDISAVKTWKKVNEGMIKMYRAEVLAKLPIMQHFMFGYLLPAEPGMTPAPQDGSDADEMHVHSTYGDCCGIKVPSAIAAAASQGRRLPFD</sequence>
<organism evidence="7 9">
    <name type="scientific">Schizosaccharomyces japonicus (strain yFS275 / FY16936)</name>
    <name type="common">Fission yeast</name>
    <dbReference type="NCBI Taxonomy" id="402676"/>
    <lineage>
        <taxon>Eukaryota</taxon>
        <taxon>Fungi</taxon>
        <taxon>Dikarya</taxon>
        <taxon>Ascomycota</taxon>
        <taxon>Taphrinomycotina</taxon>
        <taxon>Schizosaccharomycetes</taxon>
        <taxon>Schizosaccharomycetales</taxon>
        <taxon>Schizosaccharomycetaceae</taxon>
        <taxon>Schizosaccharomyces</taxon>
    </lineage>
</organism>
<dbReference type="PANTHER" id="PTHR10012">
    <property type="entry name" value="SERINE/THREONINE-PROTEIN PHOSPHATASE 2A REGULATORY SUBUNIT B"/>
    <property type="match status" value="1"/>
</dbReference>
<gene>
    <name evidence="8" type="primary">ypa2</name>
    <name evidence="7" type="ORF">SJAG_00078</name>
</gene>
<dbReference type="OrthoDB" id="16120at2759"/>
<evidence type="ECO:0000256" key="3">
    <source>
        <dbReference type="ARBA" id="ARBA00022490"/>
    </source>
</evidence>
<dbReference type="GO" id="GO:0003755">
    <property type="term" value="F:peptidyl-prolyl cis-trans isomerase activity"/>
    <property type="evidence" value="ECO:0000318"/>
    <property type="project" value="GO_Central"/>
</dbReference>
<accession>B6JUX9</accession>
<evidence type="ECO:0000313" key="7">
    <source>
        <dbReference type="EMBL" id="EEB05083.1"/>
    </source>
</evidence>
<dbReference type="GO" id="GO:0008160">
    <property type="term" value="F:protein tyrosine phosphatase activator activity"/>
    <property type="evidence" value="ECO:0000318"/>
    <property type="project" value="GO_Central"/>
</dbReference>
<dbReference type="HOGENOM" id="CLU_030733_0_0_1"/>
<keyword evidence="5 6" id="KW-0413">Isomerase</keyword>
<evidence type="ECO:0000256" key="2">
    <source>
        <dbReference type="ARBA" id="ARBA00004496"/>
    </source>
</evidence>
<comment type="function">
    <text evidence="6">PPIases accelerate the folding of proteins. It catalyzes the cis-trans isomerization of proline imidic peptide bonds in oligopeptides.</text>
</comment>
<comment type="catalytic activity">
    <reaction evidence="1 6">
        <text>[protein]-peptidylproline (omega=180) = [protein]-peptidylproline (omega=0)</text>
        <dbReference type="Rhea" id="RHEA:16237"/>
        <dbReference type="Rhea" id="RHEA-COMP:10747"/>
        <dbReference type="Rhea" id="RHEA-COMP:10748"/>
        <dbReference type="ChEBI" id="CHEBI:83833"/>
        <dbReference type="ChEBI" id="CHEBI:83834"/>
        <dbReference type="EC" id="5.2.1.8"/>
    </reaction>
</comment>
<dbReference type="InterPro" id="IPR043170">
    <property type="entry name" value="PTPA_C_lid"/>
</dbReference>
<dbReference type="Proteomes" id="UP000001744">
    <property type="component" value="Unassembled WGS sequence"/>
</dbReference>
<reference evidence="7 9" key="1">
    <citation type="journal article" date="2011" name="Science">
        <title>Comparative functional genomics of the fission yeasts.</title>
        <authorList>
            <person name="Rhind N."/>
            <person name="Chen Z."/>
            <person name="Yassour M."/>
            <person name="Thompson D.A."/>
            <person name="Haas B.J."/>
            <person name="Habib N."/>
            <person name="Wapinski I."/>
            <person name="Roy S."/>
            <person name="Lin M.F."/>
            <person name="Heiman D.I."/>
            <person name="Young S.K."/>
            <person name="Furuya K."/>
            <person name="Guo Y."/>
            <person name="Pidoux A."/>
            <person name="Chen H.M."/>
            <person name="Robbertse B."/>
            <person name="Goldberg J.M."/>
            <person name="Aoki K."/>
            <person name="Bayne E.H."/>
            <person name="Berlin A.M."/>
            <person name="Desjardins C.A."/>
            <person name="Dobbs E."/>
            <person name="Dukaj L."/>
            <person name="Fan L."/>
            <person name="FitzGerald M.G."/>
            <person name="French C."/>
            <person name="Gujja S."/>
            <person name="Hansen K."/>
            <person name="Keifenheim D."/>
            <person name="Levin J.Z."/>
            <person name="Mosher R.A."/>
            <person name="Mueller C.A."/>
            <person name="Pfiffner J."/>
            <person name="Priest M."/>
            <person name="Russ C."/>
            <person name="Smialowska A."/>
            <person name="Swoboda P."/>
            <person name="Sykes S.M."/>
            <person name="Vaughn M."/>
            <person name="Vengrova S."/>
            <person name="Yoder R."/>
            <person name="Zeng Q."/>
            <person name="Allshire R."/>
            <person name="Baulcombe D."/>
            <person name="Birren B.W."/>
            <person name="Brown W."/>
            <person name="Ekwall K."/>
            <person name="Kellis M."/>
            <person name="Leatherwood J."/>
            <person name="Levin H."/>
            <person name="Margalit H."/>
            <person name="Martienssen R."/>
            <person name="Nieduszynski C.A."/>
            <person name="Spatafora J.W."/>
            <person name="Friedman N."/>
            <person name="Dalgaard J.Z."/>
            <person name="Baumann P."/>
            <person name="Niki H."/>
            <person name="Regev A."/>
            <person name="Nusbaum C."/>
        </authorList>
    </citation>
    <scope>NUCLEOTIDE SEQUENCE [LARGE SCALE GENOMIC DNA]</scope>
    <source>
        <strain evidence="9">yFS275 / FY16936</strain>
    </source>
</reference>
<dbReference type="AlphaFoldDB" id="B6JUX9"/>
<dbReference type="RefSeq" id="XP_002171376.1">
    <property type="nucleotide sequence ID" value="XM_002171340.1"/>
</dbReference>
<dbReference type="GeneID" id="7051028"/>
<dbReference type="Pfam" id="PF03095">
    <property type="entry name" value="PTPA"/>
    <property type="match status" value="1"/>
</dbReference>
<dbReference type="PIRSF" id="PIRSF016325">
    <property type="entry name" value="Phstyr_phstse_ac"/>
    <property type="match status" value="1"/>
</dbReference>
<dbReference type="EMBL" id="KE651166">
    <property type="protein sequence ID" value="EEB05083.1"/>
    <property type="molecule type" value="Genomic_DNA"/>
</dbReference>
<dbReference type="PANTHER" id="PTHR10012:SF7">
    <property type="entry name" value="SERINE_THREONINE-PROTEIN PHOSPHATASE 2A ACTIVATOR 2"/>
    <property type="match status" value="1"/>
</dbReference>
<evidence type="ECO:0000313" key="9">
    <source>
        <dbReference type="Proteomes" id="UP000001744"/>
    </source>
</evidence>
<dbReference type="SUPFAM" id="SSF140984">
    <property type="entry name" value="PTPA-like"/>
    <property type="match status" value="1"/>
</dbReference>
<evidence type="ECO:0000256" key="4">
    <source>
        <dbReference type="ARBA" id="ARBA00023110"/>
    </source>
</evidence>
<dbReference type="GO" id="GO:0000159">
    <property type="term" value="C:protein phosphatase type 2A complex"/>
    <property type="evidence" value="ECO:0000318"/>
    <property type="project" value="GO_Central"/>
</dbReference>
<comment type="similarity">
    <text evidence="6">Belongs to the PTPA-type PPIase family.</text>
</comment>
<evidence type="ECO:0000256" key="6">
    <source>
        <dbReference type="RuleBase" id="RU361210"/>
    </source>
</evidence>
<dbReference type="GO" id="GO:0005634">
    <property type="term" value="C:nucleus"/>
    <property type="evidence" value="ECO:0000318"/>
    <property type="project" value="GO_Central"/>
</dbReference>
<evidence type="ECO:0000256" key="1">
    <source>
        <dbReference type="ARBA" id="ARBA00000971"/>
    </source>
</evidence>
<dbReference type="GO" id="GO:0005737">
    <property type="term" value="C:cytoplasm"/>
    <property type="evidence" value="ECO:0000318"/>
    <property type="project" value="GO_Central"/>
</dbReference>
<dbReference type="GO" id="GO:0006970">
    <property type="term" value="P:response to osmotic stress"/>
    <property type="evidence" value="ECO:0007669"/>
    <property type="project" value="EnsemblFungi"/>
</dbReference>
<dbReference type="FunFam" id="1.20.120.1150:FF:000002">
    <property type="entry name" value="Serine/threonine-protein phosphatase 2A activator"/>
    <property type="match status" value="1"/>
</dbReference>
<dbReference type="InterPro" id="IPR004327">
    <property type="entry name" value="Phstyr_phstse_ac"/>
</dbReference>
<dbReference type="JaponicusDB" id="SJAG_00078">
    <property type="gene designation" value="ypa2"/>
</dbReference>
<dbReference type="CDD" id="cd04087">
    <property type="entry name" value="PTPA"/>
    <property type="match status" value="1"/>
</dbReference>
<keyword evidence="9" id="KW-1185">Reference proteome</keyword>
<dbReference type="eggNOG" id="KOG2867">
    <property type="taxonomic scope" value="Eukaryota"/>
</dbReference>
<dbReference type="GO" id="GO:0007052">
    <property type="term" value="P:mitotic spindle organization"/>
    <property type="evidence" value="ECO:0000318"/>
    <property type="project" value="GO_Central"/>
</dbReference>
<keyword evidence="3 6" id="KW-0963">Cytoplasm</keyword>
<dbReference type="Gene3D" id="1.20.120.1150">
    <property type="match status" value="1"/>
</dbReference>
<comment type="subcellular location">
    <subcellularLocation>
        <location evidence="2 6">Cytoplasm</location>
    </subcellularLocation>
</comment>
<protein>
    <recommendedName>
        <fullName evidence="6">Serine/threonine-protein phosphatase 2A activator</fullName>
        <ecNumber evidence="6">5.2.1.8</ecNumber>
    </recommendedName>
    <alternativeName>
        <fullName evidence="6">Phosphotyrosyl phosphatase activator</fullName>
    </alternativeName>
</protein>
<name>B6JUX9_SCHJY</name>
<proteinExistence type="inferred from homology"/>